<evidence type="ECO:0000256" key="1">
    <source>
        <dbReference type="ARBA" id="ARBA00022603"/>
    </source>
</evidence>
<gene>
    <name evidence="9" type="primary">dcm</name>
    <name evidence="9" type="ORF">DWX38_07475</name>
</gene>
<keyword evidence="3 6" id="KW-0949">S-adenosyl-L-methionine</keyword>
<dbReference type="PANTHER" id="PTHR46098:SF1">
    <property type="entry name" value="TRNA (CYTOSINE(38)-C(5))-METHYLTRANSFERASE"/>
    <property type="match status" value="1"/>
</dbReference>
<dbReference type="Gene3D" id="3.40.50.150">
    <property type="entry name" value="Vaccinia Virus protein VP39"/>
    <property type="match status" value="1"/>
</dbReference>
<dbReference type="GO" id="GO:0032259">
    <property type="term" value="P:methylation"/>
    <property type="evidence" value="ECO:0007669"/>
    <property type="project" value="UniProtKB-KW"/>
</dbReference>
<keyword evidence="2 6" id="KW-0808">Transferase</keyword>
<evidence type="ECO:0000256" key="2">
    <source>
        <dbReference type="ARBA" id="ARBA00022679"/>
    </source>
</evidence>
<sequence>MSKTIKMISLFTGIGGFDLAADTLGWKILFQSEIDPFCLEVLNKCFPNVPKHGNINEINAKKYRGNVDVVVGGFPCQPFSNAGLQQGVEDPRFLWPAMYRVVRECRPTWVIAENVLGLISNADGVVFEQVCTDLESEGYEVQPFVIPAAGKDSFQERKRVWIVACLNGQRSKADKATQREHFKAFRQTKKQLPDSTYFESWFQSVRYYSELDGVVYGIPNWMDRTHALGNAIDPRVAYEMLITIEYLINV</sequence>
<comment type="similarity">
    <text evidence="6 7">Belongs to the class I-like SAM-binding methyltransferase superfamily. C5-methyltransferase family.</text>
</comment>
<dbReference type="EMBL" id="QRWP01000005">
    <property type="protein sequence ID" value="RGT33626.1"/>
    <property type="molecule type" value="Genomic_DNA"/>
</dbReference>
<evidence type="ECO:0000256" key="6">
    <source>
        <dbReference type="PROSITE-ProRule" id="PRU01016"/>
    </source>
</evidence>
<dbReference type="PANTHER" id="PTHR46098">
    <property type="entry name" value="TRNA (CYTOSINE(38)-C(5))-METHYLTRANSFERASE"/>
    <property type="match status" value="1"/>
</dbReference>
<dbReference type="EC" id="2.1.1.37" evidence="8"/>
<dbReference type="SUPFAM" id="SSF53335">
    <property type="entry name" value="S-adenosyl-L-methionine-dependent methyltransferases"/>
    <property type="match status" value="1"/>
</dbReference>
<dbReference type="InterPro" id="IPR018117">
    <property type="entry name" value="C5_DNA_meth_AS"/>
</dbReference>
<protein>
    <recommendedName>
        <fullName evidence="8">Cytosine-specific methyltransferase</fullName>
        <ecNumber evidence="8">2.1.1.37</ecNumber>
    </recommendedName>
</protein>
<keyword evidence="1 6" id="KW-0489">Methyltransferase</keyword>
<dbReference type="PROSITE" id="PS00094">
    <property type="entry name" value="C5_MTASE_1"/>
    <property type="match status" value="1"/>
</dbReference>
<dbReference type="PRINTS" id="PR00105">
    <property type="entry name" value="C5METTRFRASE"/>
</dbReference>
<dbReference type="GO" id="GO:0009307">
    <property type="term" value="P:DNA restriction-modification system"/>
    <property type="evidence" value="ECO:0007669"/>
    <property type="project" value="UniProtKB-KW"/>
</dbReference>
<dbReference type="AlphaFoldDB" id="A0A412N5Y0"/>
<evidence type="ECO:0000256" key="5">
    <source>
        <dbReference type="ARBA" id="ARBA00047422"/>
    </source>
</evidence>
<organism evidence="9 10">
    <name type="scientific">Bacteroides clarus</name>
    <dbReference type="NCBI Taxonomy" id="626929"/>
    <lineage>
        <taxon>Bacteria</taxon>
        <taxon>Pseudomonadati</taxon>
        <taxon>Bacteroidota</taxon>
        <taxon>Bacteroidia</taxon>
        <taxon>Bacteroidales</taxon>
        <taxon>Bacteroidaceae</taxon>
        <taxon>Bacteroides</taxon>
    </lineage>
</organism>
<evidence type="ECO:0000256" key="3">
    <source>
        <dbReference type="ARBA" id="ARBA00022691"/>
    </source>
</evidence>
<dbReference type="GO" id="GO:0003886">
    <property type="term" value="F:DNA (cytosine-5-)-methyltransferase activity"/>
    <property type="evidence" value="ECO:0007669"/>
    <property type="project" value="UniProtKB-EC"/>
</dbReference>
<name>A0A412N5Y0_9BACE</name>
<dbReference type="Pfam" id="PF00145">
    <property type="entry name" value="DNA_methylase"/>
    <property type="match status" value="1"/>
</dbReference>
<keyword evidence="4" id="KW-0680">Restriction system</keyword>
<proteinExistence type="inferred from homology"/>
<dbReference type="Proteomes" id="UP000285159">
    <property type="component" value="Unassembled WGS sequence"/>
</dbReference>
<feature type="active site" evidence="6">
    <location>
        <position position="76"/>
    </location>
</feature>
<evidence type="ECO:0000313" key="10">
    <source>
        <dbReference type="Proteomes" id="UP000285159"/>
    </source>
</evidence>
<dbReference type="InterPro" id="IPR001525">
    <property type="entry name" value="C5_MeTfrase"/>
</dbReference>
<accession>A0A412N5Y0</accession>
<dbReference type="NCBIfam" id="TIGR00675">
    <property type="entry name" value="dcm"/>
    <property type="match status" value="1"/>
</dbReference>
<dbReference type="PROSITE" id="PS51679">
    <property type="entry name" value="SAM_MT_C5"/>
    <property type="match status" value="1"/>
</dbReference>
<comment type="caution">
    <text evidence="9">The sequence shown here is derived from an EMBL/GenBank/DDBJ whole genome shotgun (WGS) entry which is preliminary data.</text>
</comment>
<reference evidence="9 10" key="1">
    <citation type="submission" date="2018-08" db="EMBL/GenBank/DDBJ databases">
        <title>A genome reference for cultivated species of the human gut microbiota.</title>
        <authorList>
            <person name="Zou Y."/>
            <person name="Xue W."/>
            <person name="Luo G."/>
        </authorList>
    </citation>
    <scope>NUCLEOTIDE SEQUENCE [LARGE SCALE GENOMIC DNA]</scope>
    <source>
        <strain evidence="9 10">AF19-1AC</strain>
    </source>
</reference>
<evidence type="ECO:0000256" key="4">
    <source>
        <dbReference type="ARBA" id="ARBA00022747"/>
    </source>
</evidence>
<dbReference type="InterPro" id="IPR029063">
    <property type="entry name" value="SAM-dependent_MTases_sf"/>
</dbReference>
<comment type="catalytic activity">
    <reaction evidence="5 8">
        <text>a 2'-deoxycytidine in DNA + S-adenosyl-L-methionine = a 5-methyl-2'-deoxycytidine in DNA + S-adenosyl-L-homocysteine + H(+)</text>
        <dbReference type="Rhea" id="RHEA:13681"/>
        <dbReference type="Rhea" id="RHEA-COMP:11369"/>
        <dbReference type="Rhea" id="RHEA-COMP:11370"/>
        <dbReference type="ChEBI" id="CHEBI:15378"/>
        <dbReference type="ChEBI" id="CHEBI:57856"/>
        <dbReference type="ChEBI" id="CHEBI:59789"/>
        <dbReference type="ChEBI" id="CHEBI:85452"/>
        <dbReference type="ChEBI" id="CHEBI:85454"/>
        <dbReference type="EC" id="2.1.1.37"/>
    </reaction>
</comment>
<dbReference type="RefSeq" id="WP_118467718.1">
    <property type="nucleotide sequence ID" value="NZ_QRWP01000005.1"/>
</dbReference>
<evidence type="ECO:0000256" key="8">
    <source>
        <dbReference type="RuleBase" id="RU000417"/>
    </source>
</evidence>
<dbReference type="InterPro" id="IPR050750">
    <property type="entry name" value="C5-MTase"/>
</dbReference>
<evidence type="ECO:0000256" key="7">
    <source>
        <dbReference type="RuleBase" id="RU000416"/>
    </source>
</evidence>
<evidence type="ECO:0000313" key="9">
    <source>
        <dbReference type="EMBL" id="RGT33626.1"/>
    </source>
</evidence>